<accession>A0A0A8ZJU9</accession>
<sequence length="35" mass="3688">MRPRGSCGRCLVAPTPRFLGASWVTPARIGKMASG</sequence>
<name>A0A0A8ZJU9_ARUDO</name>
<evidence type="ECO:0000313" key="1">
    <source>
        <dbReference type="EMBL" id="JAD35097.1"/>
    </source>
</evidence>
<organism evidence="1">
    <name type="scientific">Arundo donax</name>
    <name type="common">Giant reed</name>
    <name type="synonym">Donax arundinaceus</name>
    <dbReference type="NCBI Taxonomy" id="35708"/>
    <lineage>
        <taxon>Eukaryota</taxon>
        <taxon>Viridiplantae</taxon>
        <taxon>Streptophyta</taxon>
        <taxon>Embryophyta</taxon>
        <taxon>Tracheophyta</taxon>
        <taxon>Spermatophyta</taxon>
        <taxon>Magnoliopsida</taxon>
        <taxon>Liliopsida</taxon>
        <taxon>Poales</taxon>
        <taxon>Poaceae</taxon>
        <taxon>PACMAD clade</taxon>
        <taxon>Arundinoideae</taxon>
        <taxon>Arundineae</taxon>
        <taxon>Arundo</taxon>
    </lineage>
</organism>
<proteinExistence type="predicted"/>
<dbReference type="AlphaFoldDB" id="A0A0A8ZJU9"/>
<protein>
    <submittedName>
        <fullName evidence="1">Uncharacterized protein</fullName>
    </submittedName>
</protein>
<reference evidence="1" key="1">
    <citation type="submission" date="2014-09" db="EMBL/GenBank/DDBJ databases">
        <authorList>
            <person name="Magalhaes I.L.F."/>
            <person name="Oliveira U."/>
            <person name="Santos F.R."/>
            <person name="Vidigal T.H.D.A."/>
            <person name="Brescovit A.D."/>
            <person name="Santos A.J."/>
        </authorList>
    </citation>
    <scope>NUCLEOTIDE SEQUENCE</scope>
    <source>
        <tissue evidence="1">Shoot tissue taken approximately 20 cm above the soil surface</tissue>
    </source>
</reference>
<reference evidence="1" key="2">
    <citation type="journal article" date="2015" name="Data Brief">
        <title>Shoot transcriptome of the giant reed, Arundo donax.</title>
        <authorList>
            <person name="Barrero R.A."/>
            <person name="Guerrero F.D."/>
            <person name="Moolhuijzen P."/>
            <person name="Goolsby J.A."/>
            <person name="Tidwell J."/>
            <person name="Bellgard S.E."/>
            <person name="Bellgard M.I."/>
        </authorList>
    </citation>
    <scope>NUCLEOTIDE SEQUENCE</scope>
    <source>
        <tissue evidence="1">Shoot tissue taken approximately 20 cm above the soil surface</tissue>
    </source>
</reference>
<dbReference type="EMBL" id="GBRH01262798">
    <property type="protein sequence ID" value="JAD35097.1"/>
    <property type="molecule type" value="Transcribed_RNA"/>
</dbReference>